<dbReference type="GO" id="GO:0016020">
    <property type="term" value="C:membrane"/>
    <property type="evidence" value="ECO:0007669"/>
    <property type="project" value="UniProtKB-SubCell"/>
</dbReference>
<accession>A0A813HMX1</accession>
<dbReference type="PANTHER" id="PTHR43184:SF12">
    <property type="entry name" value="SUGAR PHOSPHATE EXCHANGER 3"/>
    <property type="match status" value="1"/>
</dbReference>
<keyword evidence="3 5" id="KW-1133">Transmembrane helix</keyword>
<feature type="transmembrane region" description="Helical" evidence="5">
    <location>
        <begin position="438"/>
        <end position="457"/>
    </location>
</feature>
<evidence type="ECO:0000256" key="2">
    <source>
        <dbReference type="ARBA" id="ARBA00022692"/>
    </source>
</evidence>
<evidence type="ECO:0000256" key="1">
    <source>
        <dbReference type="ARBA" id="ARBA00004141"/>
    </source>
</evidence>
<dbReference type="Pfam" id="PF07690">
    <property type="entry name" value="MFS_1"/>
    <property type="match status" value="1"/>
</dbReference>
<feature type="transmembrane region" description="Helical" evidence="5">
    <location>
        <begin position="478"/>
        <end position="506"/>
    </location>
</feature>
<comment type="caution">
    <text evidence="7">The sequence shown here is derived from an EMBL/GenBank/DDBJ whole genome shotgun (WGS) entry which is preliminary data.</text>
</comment>
<evidence type="ECO:0000256" key="6">
    <source>
        <dbReference type="SAM" id="SignalP"/>
    </source>
</evidence>
<keyword evidence="2 5" id="KW-0812">Transmembrane</keyword>
<dbReference type="SUPFAM" id="SSF103473">
    <property type="entry name" value="MFS general substrate transporter"/>
    <property type="match status" value="1"/>
</dbReference>
<comment type="subcellular location">
    <subcellularLocation>
        <location evidence="1">Membrane</location>
        <topology evidence="1">Multi-pass membrane protein</topology>
    </subcellularLocation>
</comment>
<feature type="signal peptide" evidence="6">
    <location>
        <begin position="1"/>
        <end position="31"/>
    </location>
</feature>
<evidence type="ECO:0000256" key="5">
    <source>
        <dbReference type="SAM" id="Phobius"/>
    </source>
</evidence>
<feature type="transmembrane region" description="Helical" evidence="5">
    <location>
        <begin position="147"/>
        <end position="169"/>
    </location>
</feature>
<feature type="transmembrane region" description="Helical" evidence="5">
    <location>
        <begin position="518"/>
        <end position="537"/>
    </location>
</feature>
<organism evidence="7 8">
    <name type="scientific">Polarella glacialis</name>
    <name type="common">Dinoflagellate</name>
    <dbReference type="NCBI Taxonomy" id="89957"/>
    <lineage>
        <taxon>Eukaryota</taxon>
        <taxon>Sar</taxon>
        <taxon>Alveolata</taxon>
        <taxon>Dinophyceae</taxon>
        <taxon>Suessiales</taxon>
        <taxon>Suessiaceae</taxon>
        <taxon>Polarella</taxon>
    </lineage>
</organism>
<evidence type="ECO:0008006" key="9">
    <source>
        <dbReference type="Google" id="ProtNLM"/>
    </source>
</evidence>
<feature type="transmembrane region" description="Helical" evidence="5">
    <location>
        <begin position="274"/>
        <end position="294"/>
    </location>
</feature>
<evidence type="ECO:0000313" key="8">
    <source>
        <dbReference type="Proteomes" id="UP000626109"/>
    </source>
</evidence>
<evidence type="ECO:0000313" key="7">
    <source>
        <dbReference type="EMBL" id="CAE8639424.1"/>
    </source>
</evidence>
<dbReference type="PANTHER" id="PTHR43184">
    <property type="entry name" value="MAJOR FACILITATOR SUPERFAMILY TRANSPORTER 16, ISOFORM B"/>
    <property type="match status" value="1"/>
</dbReference>
<evidence type="ECO:0000256" key="4">
    <source>
        <dbReference type="ARBA" id="ARBA00023136"/>
    </source>
</evidence>
<proteinExistence type="predicted"/>
<dbReference type="InterPro" id="IPR036259">
    <property type="entry name" value="MFS_trans_sf"/>
</dbReference>
<keyword evidence="4 5" id="KW-0472">Membrane</keyword>
<feature type="transmembrane region" description="Helical" evidence="5">
    <location>
        <begin position="181"/>
        <end position="200"/>
    </location>
</feature>
<dbReference type="Proteomes" id="UP000626109">
    <property type="component" value="Unassembled WGS sequence"/>
</dbReference>
<feature type="transmembrane region" description="Helical" evidence="5">
    <location>
        <begin position="409"/>
        <end position="432"/>
    </location>
</feature>
<feature type="chain" id="PRO_5032376682" description="Major facilitator superfamily (MFS) profile domain-containing protein" evidence="6">
    <location>
        <begin position="32"/>
        <end position="557"/>
    </location>
</feature>
<reference evidence="7" key="1">
    <citation type="submission" date="2021-02" db="EMBL/GenBank/DDBJ databases">
        <authorList>
            <person name="Dougan E. K."/>
            <person name="Rhodes N."/>
            <person name="Thang M."/>
            <person name="Chan C."/>
        </authorList>
    </citation>
    <scope>NUCLEOTIDE SEQUENCE</scope>
</reference>
<keyword evidence="6" id="KW-0732">Signal</keyword>
<dbReference type="Gene3D" id="1.20.1250.20">
    <property type="entry name" value="MFS general substrate transporter like domains"/>
    <property type="match status" value="2"/>
</dbReference>
<protein>
    <recommendedName>
        <fullName evidence="9">Major facilitator superfamily (MFS) profile domain-containing protein</fullName>
    </recommendedName>
</protein>
<feature type="transmembrane region" description="Helical" evidence="5">
    <location>
        <begin position="342"/>
        <end position="361"/>
    </location>
</feature>
<feature type="transmembrane region" description="Helical" evidence="5">
    <location>
        <begin position="381"/>
        <end position="402"/>
    </location>
</feature>
<sequence length="557" mass="58243">MGWTGRRRRRSQLQLVAFVGLLVLGPKKWRSFCAPTKPSLAKCYLAAPAVRLCTGRLPVQAKQMLVQTARTAYLPRAKVARAAQEGQEATEVRQGPKINLVFLGTYLAYAACYLARNNAAVTKAPLIQVLGAPAMFDSLSAFATPEAALGCLDATFLLAYTIGSFVVPAAVDLDRKDPWQIVWSALTLTGAVQLGLWMTWTSVSEVGFSWPLVFAAGMCCAVNGLAQSILYPACKQLMANEFGARGIVLGFWNTCYYLGGACSTLAAAATCDLLGWQAAYLVPGIFLLGGAFAGNQAVRSGLNKDSTSSSRAEADEGVSKKASSSAARLSDLLWPPDLRLRFVAVQYFVVKLVRYAIGLWLPLLLATSQGGVGADNLLKAIGSAALFDVGSMLGSFGFGAAVDYFGLQALSGMTFVSVAALALMLPLIPQVLASDPSALWILLLGLGLATGGSETSLGSIGPIYCSQTQPTSRQAREYSAATAVASVNGYGSLGTVGAALILPVLAGKAGAAGLGASFAQLAPLAWIASAVAAFQFFTEGKARSKAPASKRTTRNTN</sequence>
<feature type="transmembrane region" description="Helical" evidence="5">
    <location>
        <begin position="212"/>
        <end position="234"/>
    </location>
</feature>
<dbReference type="InterPro" id="IPR011701">
    <property type="entry name" value="MFS"/>
</dbReference>
<dbReference type="GO" id="GO:0022857">
    <property type="term" value="F:transmembrane transporter activity"/>
    <property type="evidence" value="ECO:0007669"/>
    <property type="project" value="InterPro"/>
</dbReference>
<gene>
    <name evidence="7" type="ORF">PGLA2088_LOCUS1957</name>
</gene>
<name>A0A813HMX1_POLGL</name>
<feature type="transmembrane region" description="Helical" evidence="5">
    <location>
        <begin position="246"/>
        <end position="268"/>
    </location>
</feature>
<evidence type="ECO:0000256" key="3">
    <source>
        <dbReference type="ARBA" id="ARBA00022989"/>
    </source>
</evidence>
<dbReference type="AlphaFoldDB" id="A0A813HMX1"/>
<dbReference type="EMBL" id="CAJNNW010001532">
    <property type="protein sequence ID" value="CAE8639424.1"/>
    <property type="molecule type" value="Genomic_DNA"/>
</dbReference>